<evidence type="ECO:0000313" key="2">
    <source>
        <dbReference type="EMBL" id="PWY69292.1"/>
    </source>
</evidence>
<comment type="caution">
    <text evidence="2">The sequence shown here is derived from an EMBL/GenBank/DDBJ whole genome shotgun (WGS) entry which is preliminary data.</text>
</comment>
<protein>
    <submittedName>
        <fullName evidence="2">Uncharacterized protein</fullName>
    </submittedName>
</protein>
<name>A0A317V8W7_ASPEC</name>
<dbReference type="OrthoDB" id="4506360at2759"/>
<gene>
    <name evidence="2" type="ORF">BO83DRAFT_69293</name>
</gene>
<dbReference type="AlphaFoldDB" id="A0A317V8W7"/>
<evidence type="ECO:0000313" key="3">
    <source>
        <dbReference type="Proteomes" id="UP000246171"/>
    </source>
</evidence>
<dbReference type="EMBL" id="MSFU01000018">
    <property type="protein sequence ID" value="PWY69292.1"/>
    <property type="molecule type" value="Genomic_DNA"/>
</dbReference>
<feature type="region of interest" description="Disordered" evidence="1">
    <location>
        <begin position="131"/>
        <end position="193"/>
    </location>
</feature>
<feature type="compositionally biased region" description="Low complexity" evidence="1">
    <location>
        <begin position="138"/>
        <end position="168"/>
    </location>
</feature>
<dbReference type="RefSeq" id="XP_025386380.1">
    <property type="nucleotide sequence ID" value="XM_025537537.1"/>
</dbReference>
<organism evidence="2 3">
    <name type="scientific">Aspergillus eucalypticola (strain CBS 122712 / IBT 29274)</name>
    <dbReference type="NCBI Taxonomy" id="1448314"/>
    <lineage>
        <taxon>Eukaryota</taxon>
        <taxon>Fungi</taxon>
        <taxon>Dikarya</taxon>
        <taxon>Ascomycota</taxon>
        <taxon>Pezizomycotina</taxon>
        <taxon>Eurotiomycetes</taxon>
        <taxon>Eurotiomycetidae</taxon>
        <taxon>Eurotiales</taxon>
        <taxon>Aspergillaceae</taxon>
        <taxon>Aspergillus</taxon>
        <taxon>Aspergillus subgen. Circumdati</taxon>
    </lineage>
</organism>
<evidence type="ECO:0000256" key="1">
    <source>
        <dbReference type="SAM" id="MobiDB-lite"/>
    </source>
</evidence>
<keyword evidence="3" id="KW-1185">Reference proteome</keyword>
<sequence length="193" mass="20513">MIDKPSGPPYKYCVWYWEEAYPTLDSFSLSDQSINPSLRLWNQFLSIAYSWTTYYHLVLVSEEMPHQAGLMYQRDPGHTSCIGGRTVVTCRSCAGNAPRNSVCSSCNGRGFNVFICPHCNPAAAAAAFKGSAGTSQGTTPNSSVPASPSSLSRSSSTLSSDTRPIGNGRRSGDSDESSSGGHVGAGTNSPRTV</sequence>
<proteinExistence type="predicted"/>
<accession>A0A317V8W7</accession>
<dbReference type="VEuPathDB" id="FungiDB:BO83DRAFT_69293"/>
<reference evidence="2" key="1">
    <citation type="submission" date="2016-12" db="EMBL/GenBank/DDBJ databases">
        <title>The genomes of Aspergillus section Nigri reveals drivers in fungal speciation.</title>
        <authorList>
            <consortium name="DOE Joint Genome Institute"/>
            <person name="Vesth T.C."/>
            <person name="Nybo J."/>
            <person name="Theobald S."/>
            <person name="Brandl J."/>
            <person name="Frisvad J.C."/>
            <person name="Nielsen K.F."/>
            <person name="Lyhne E.K."/>
            <person name="Kogle M.E."/>
            <person name="Kuo A."/>
            <person name="Riley R."/>
            <person name="Clum A."/>
            <person name="Nolan M."/>
            <person name="Lipzen A."/>
            <person name="Salamov A."/>
            <person name="Henrissat B."/>
            <person name="Wiebenga A."/>
            <person name="De vries R.P."/>
            <person name="Grigoriev I.V."/>
            <person name="Mortensen U.H."/>
            <person name="Andersen M.R."/>
            <person name="Baker S.E."/>
        </authorList>
    </citation>
    <scope>NUCLEOTIDE SEQUENCE</scope>
    <source>
        <strain evidence="2">CBS 122712</strain>
    </source>
</reference>
<dbReference type="Proteomes" id="UP000246171">
    <property type="component" value="Unassembled WGS sequence"/>
</dbReference>
<dbReference type="GeneID" id="37059499"/>